<dbReference type="GO" id="GO:0004503">
    <property type="term" value="F:tyrosinase activity"/>
    <property type="evidence" value="ECO:0007669"/>
    <property type="project" value="UniProtKB-ARBA"/>
</dbReference>
<evidence type="ECO:0000256" key="5">
    <source>
        <dbReference type="ARBA" id="ARBA00022723"/>
    </source>
</evidence>
<proteinExistence type="inferred from homology"/>
<dbReference type="Pfam" id="PF00372">
    <property type="entry name" value="Hemocyanin_M"/>
    <property type="match status" value="1"/>
</dbReference>
<dbReference type="PROSITE" id="PS00498">
    <property type="entry name" value="TYROSINASE_2"/>
    <property type="match status" value="1"/>
</dbReference>
<feature type="domain" description="Tyrosinase copper-binding" evidence="8">
    <location>
        <begin position="160"/>
        <end position="171"/>
    </location>
</feature>
<keyword evidence="7" id="KW-1015">Disulfide bond</keyword>
<feature type="non-terminal residue" evidence="9">
    <location>
        <position position="1"/>
    </location>
</feature>
<accession>A0A1D2MVI5</accession>
<dbReference type="GO" id="GO:0046872">
    <property type="term" value="F:metal ion binding"/>
    <property type="evidence" value="ECO:0007669"/>
    <property type="project" value="UniProtKB-KW"/>
</dbReference>
<evidence type="ECO:0000256" key="4">
    <source>
        <dbReference type="ARBA" id="ARBA00022525"/>
    </source>
</evidence>
<comment type="subcellular location">
    <subcellularLocation>
        <location evidence="2">Secreted</location>
    </subcellularLocation>
</comment>
<keyword evidence="5" id="KW-0479">Metal-binding</keyword>
<evidence type="ECO:0000313" key="9">
    <source>
        <dbReference type="EMBL" id="ODM97026.1"/>
    </source>
</evidence>
<keyword evidence="10" id="KW-1185">Reference proteome</keyword>
<dbReference type="GO" id="GO:0006582">
    <property type="term" value="P:melanin metabolic process"/>
    <property type="evidence" value="ECO:0007669"/>
    <property type="project" value="UniProtKB-ARBA"/>
</dbReference>
<dbReference type="OrthoDB" id="8195137at2759"/>
<dbReference type="PANTHER" id="PTHR11511:SF4">
    <property type="entry name" value="PHENOLOXIDASE 2-RELATED"/>
    <property type="match status" value="1"/>
</dbReference>
<dbReference type="Proteomes" id="UP000094527">
    <property type="component" value="Unassembled WGS sequence"/>
</dbReference>
<protein>
    <submittedName>
        <fullName evidence="9">Hemocyanin E chain</fullName>
    </submittedName>
</protein>
<dbReference type="GO" id="GO:0005576">
    <property type="term" value="C:extracellular region"/>
    <property type="evidence" value="ECO:0007669"/>
    <property type="project" value="UniProtKB-SubCell"/>
</dbReference>
<evidence type="ECO:0000259" key="8">
    <source>
        <dbReference type="PROSITE" id="PS00498"/>
    </source>
</evidence>
<evidence type="ECO:0000256" key="3">
    <source>
        <dbReference type="ARBA" id="ARBA00009928"/>
    </source>
</evidence>
<organism evidence="9 10">
    <name type="scientific">Orchesella cincta</name>
    <name type="common">Springtail</name>
    <name type="synonym">Podura cincta</name>
    <dbReference type="NCBI Taxonomy" id="48709"/>
    <lineage>
        <taxon>Eukaryota</taxon>
        <taxon>Metazoa</taxon>
        <taxon>Ecdysozoa</taxon>
        <taxon>Arthropoda</taxon>
        <taxon>Hexapoda</taxon>
        <taxon>Collembola</taxon>
        <taxon>Entomobryomorpha</taxon>
        <taxon>Entomobryoidea</taxon>
        <taxon>Orchesellidae</taxon>
        <taxon>Orchesellinae</taxon>
        <taxon>Orchesella</taxon>
    </lineage>
</organism>
<keyword evidence="4" id="KW-0964">Secreted</keyword>
<dbReference type="InterPro" id="IPR000896">
    <property type="entry name" value="Hemocyanin/hexamerin_mid_dom"/>
</dbReference>
<dbReference type="InterPro" id="IPR014756">
    <property type="entry name" value="Ig_E-set"/>
</dbReference>
<dbReference type="PANTHER" id="PTHR11511">
    <property type="entry name" value="LARVAL STORAGE PROTEIN/PHENOLOXIDASE"/>
    <property type="match status" value="1"/>
</dbReference>
<evidence type="ECO:0000256" key="7">
    <source>
        <dbReference type="ARBA" id="ARBA00023157"/>
    </source>
</evidence>
<comment type="similarity">
    <text evidence="3">Belongs to the tyrosinase family.</text>
</comment>
<name>A0A1D2MVI5_ORCCI</name>
<dbReference type="InterPro" id="IPR005203">
    <property type="entry name" value="Hemocyanin_C"/>
</dbReference>
<gene>
    <name evidence="9" type="ORF">Ocin01_09639</name>
</gene>
<evidence type="ECO:0000256" key="6">
    <source>
        <dbReference type="ARBA" id="ARBA00023008"/>
    </source>
</evidence>
<evidence type="ECO:0000256" key="2">
    <source>
        <dbReference type="ARBA" id="ARBA00004613"/>
    </source>
</evidence>
<reference evidence="9 10" key="1">
    <citation type="journal article" date="2016" name="Genome Biol. Evol.">
        <title>Gene Family Evolution Reflects Adaptation to Soil Environmental Stressors in the Genome of the Collembolan Orchesella cincta.</title>
        <authorList>
            <person name="Faddeeva-Vakhrusheva A."/>
            <person name="Derks M.F."/>
            <person name="Anvar S.Y."/>
            <person name="Agamennone V."/>
            <person name="Suring W."/>
            <person name="Smit S."/>
            <person name="van Straalen N.M."/>
            <person name="Roelofs D."/>
        </authorList>
    </citation>
    <scope>NUCLEOTIDE SEQUENCE [LARGE SCALE GENOMIC DNA]</scope>
    <source>
        <tissue evidence="9">Mixed pool</tissue>
    </source>
</reference>
<evidence type="ECO:0000256" key="1">
    <source>
        <dbReference type="ARBA" id="ARBA00001973"/>
    </source>
</evidence>
<dbReference type="InterPro" id="IPR013788">
    <property type="entry name" value="Hemocyanin/hexamerin"/>
</dbReference>
<dbReference type="InterPro" id="IPR008922">
    <property type="entry name" value="Di-copper_centre_dom_sf"/>
</dbReference>
<comment type="cofactor">
    <cofactor evidence="1">
        <name>Cu(2+)</name>
        <dbReference type="ChEBI" id="CHEBI:29036"/>
    </cofactor>
</comment>
<keyword evidence="6" id="KW-0186">Copper</keyword>
<dbReference type="STRING" id="48709.A0A1D2MVI5"/>
<evidence type="ECO:0000313" key="10">
    <source>
        <dbReference type="Proteomes" id="UP000094527"/>
    </source>
</evidence>
<dbReference type="InterPro" id="IPR002227">
    <property type="entry name" value="Tyrosinase_Cu-bd"/>
</dbReference>
<dbReference type="SUPFAM" id="SSF81296">
    <property type="entry name" value="E set domains"/>
    <property type="match status" value="1"/>
</dbReference>
<dbReference type="Gene3D" id="1.10.1280.10">
    <property type="entry name" value="Di-copper center containing domain from catechol oxidase"/>
    <property type="match status" value="1"/>
</dbReference>
<sequence length="486" mass="54874">YNAERLSNGFARTVELGLYPGAPIVEGYDAHIKDFNSGQWWTPRAPETPLTDILHIHDPDFARDIIITDVLGLYNKFVKAIKWGKLITAEGKFLPIRFHEGLQPLANTVEASNLSVNPFYYDAFGLHNLGHLMVALAADPDFTKGLPTGIMAEAAVRMRDPSFYTYHAIIDNLFEKFKQTLVPYKPHGGVWPLEWHGVDIVDVKLVSHGSESHNQLTTFYIKHKYQLEPGVDRSVAKGIEKAEICAVHLDHAAFQFQIMIDRKTCAKSKSGQGTVRIFMAPRYNEHGDRLPLAEQRRLMFILDTFQADLKVGRNIITRNSRDNSLTKPWSRSLKDYERGPDPSGAADYCGCGFPTHLFIPKGNTKGMAFDLFVMVTNFDEDYVPNHPIDMEIPETCNSPYIFCGHPRRRYPDARPMGYPWDRPPTHVPLKKCGKGLTLKDLLCKITGKFVARPAATLEEYVSIASNMAMTVFEIKHIPKVVGKHYG</sequence>
<dbReference type="Gene3D" id="2.60.40.1520">
    <property type="entry name" value="Hemocyanin, C-terminal domain"/>
    <property type="match status" value="1"/>
</dbReference>
<dbReference type="InterPro" id="IPR037020">
    <property type="entry name" value="Hemocyanin_C_sf"/>
</dbReference>
<dbReference type="EMBL" id="LJIJ01000477">
    <property type="protein sequence ID" value="ODM97026.1"/>
    <property type="molecule type" value="Genomic_DNA"/>
</dbReference>
<dbReference type="Pfam" id="PF03723">
    <property type="entry name" value="Hemocyanin_C"/>
    <property type="match status" value="1"/>
</dbReference>
<dbReference type="SUPFAM" id="SSF48056">
    <property type="entry name" value="Di-copper centre-containing domain"/>
    <property type="match status" value="1"/>
</dbReference>
<comment type="caution">
    <text evidence="9">The sequence shown here is derived from an EMBL/GenBank/DDBJ whole genome shotgun (WGS) entry which is preliminary data.</text>
</comment>
<dbReference type="AlphaFoldDB" id="A0A1D2MVI5"/>